<name>A0AAV9QF47_9PEZI</name>
<feature type="region of interest" description="Disordered" evidence="1">
    <location>
        <begin position="458"/>
        <end position="486"/>
    </location>
</feature>
<feature type="compositionally biased region" description="Basic and acidic residues" evidence="1">
    <location>
        <begin position="359"/>
        <end position="374"/>
    </location>
</feature>
<sequence length="698" mass="78116">MMEGRPEPRRRPGLPLHPEWRSDDEYVQSLLSFATSSNLFRNLCGGVHILDFLTREPDLYTHVLPQDWRDWFDLVTIDQVLDLLMHKDLSDLGDVDAVESPDLTLSPPPSLLDYIRTVRKHCLQRQFQPVSDDISDLPRHVSVGMKTKKVHEVTNFAAYIGNLSADVSGRFDEPISVVDFGSGQNYLGRTLASPPYNKHVIAVERRHHNIVGARGMDVHAKLAKKEKIMRNKKEWKRQLATLQNNGNGNDNNLPTPPPEKVDTEHSSCLVVPDQASFAEADITYEEADPEDPDKGSMTYVEHDVQDGYLEDILYPPEDDADVDVDIDTTTTNGDCCASCHNHNHHHNDNIDESDEDHGNEDQRITDPKKKDQPKPKPKAMVVSLHSCGNLSHHGIRSLILNPSVCAVAMIGCCYNLLTERLGPATYKVPNLLRPNHPRLEATGSAYDPHGFPMSRTLEDFTTTPHTHTHTQEEKAKSETGQGQQPRGVKLNITARMMAVQAPYNWGPDDSEAFFRRHFYRTLLQRILLDLGVVQQHADPGSLAGGTGGSITGKDTSGTPLIVGSLPKACFTNFRAYVRGALDKLIHADPVDGPMIAERTRRLLVDDDMIDGYERKWGYAKKHLAVMWSLMAFSAGVVESIIVTDRWLYLKEQACVEDAWVDIVFDYKHSPRNFVVVGIKKNDEPAPSPVPAPVPQETS</sequence>
<gene>
    <name evidence="3" type="ORF">LTR25_002933</name>
</gene>
<feature type="domain" description="Methyltransferase" evidence="2">
    <location>
        <begin position="293"/>
        <end position="419"/>
    </location>
</feature>
<evidence type="ECO:0000313" key="4">
    <source>
        <dbReference type="Proteomes" id="UP001345827"/>
    </source>
</evidence>
<evidence type="ECO:0000259" key="2">
    <source>
        <dbReference type="Pfam" id="PF13679"/>
    </source>
</evidence>
<dbReference type="PANTHER" id="PTHR12496">
    <property type="entry name" value="CGI-41 METHYLTRANSFERASE"/>
    <property type="match status" value="1"/>
</dbReference>
<dbReference type="InterPro" id="IPR025714">
    <property type="entry name" value="Methyltranfer_dom"/>
</dbReference>
<evidence type="ECO:0000313" key="3">
    <source>
        <dbReference type="EMBL" id="KAK5541156.1"/>
    </source>
</evidence>
<dbReference type="EMBL" id="JAXLQG010000004">
    <property type="protein sequence ID" value="KAK5541156.1"/>
    <property type="molecule type" value="Genomic_DNA"/>
</dbReference>
<dbReference type="Pfam" id="PF13679">
    <property type="entry name" value="Methyltransf_32"/>
    <property type="match status" value="2"/>
</dbReference>
<dbReference type="PANTHER" id="PTHR12496:SF0">
    <property type="entry name" value="METHYLTRANSFERASE DOMAIN-CONTAINING PROTEIN"/>
    <property type="match status" value="1"/>
</dbReference>
<feature type="domain" description="Methyltransferase" evidence="2">
    <location>
        <begin position="148"/>
        <end position="231"/>
    </location>
</feature>
<reference evidence="3 4" key="1">
    <citation type="submission" date="2023-06" db="EMBL/GenBank/DDBJ databases">
        <title>Black Yeasts Isolated from many extreme environments.</title>
        <authorList>
            <person name="Coleine C."/>
            <person name="Stajich J.E."/>
            <person name="Selbmann L."/>
        </authorList>
    </citation>
    <scope>NUCLEOTIDE SEQUENCE [LARGE SCALE GENOMIC DNA]</scope>
    <source>
        <strain evidence="3 4">CCFEE 5887</strain>
    </source>
</reference>
<protein>
    <recommendedName>
        <fullName evidence="2">Methyltransferase domain-containing protein</fullName>
    </recommendedName>
</protein>
<dbReference type="AlphaFoldDB" id="A0AAV9QF47"/>
<dbReference type="InterPro" id="IPR052220">
    <property type="entry name" value="METTL25"/>
</dbReference>
<accession>A0AAV9QF47</accession>
<proteinExistence type="predicted"/>
<organism evidence="3 4">
    <name type="scientific">Vermiconidia calcicola</name>
    <dbReference type="NCBI Taxonomy" id="1690605"/>
    <lineage>
        <taxon>Eukaryota</taxon>
        <taxon>Fungi</taxon>
        <taxon>Dikarya</taxon>
        <taxon>Ascomycota</taxon>
        <taxon>Pezizomycotina</taxon>
        <taxon>Dothideomycetes</taxon>
        <taxon>Dothideomycetidae</taxon>
        <taxon>Mycosphaerellales</taxon>
        <taxon>Extremaceae</taxon>
        <taxon>Vermiconidia</taxon>
    </lineage>
</organism>
<dbReference type="Proteomes" id="UP001345827">
    <property type="component" value="Unassembled WGS sequence"/>
</dbReference>
<evidence type="ECO:0000256" key="1">
    <source>
        <dbReference type="SAM" id="MobiDB-lite"/>
    </source>
</evidence>
<feature type="region of interest" description="Disordered" evidence="1">
    <location>
        <begin position="242"/>
        <end position="264"/>
    </location>
</feature>
<feature type="region of interest" description="Disordered" evidence="1">
    <location>
        <begin position="347"/>
        <end position="379"/>
    </location>
</feature>
<keyword evidence="4" id="KW-1185">Reference proteome</keyword>
<comment type="caution">
    <text evidence="3">The sequence shown here is derived from an EMBL/GenBank/DDBJ whole genome shotgun (WGS) entry which is preliminary data.</text>
</comment>